<feature type="region of interest" description="Disordered" evidence="1">
    <location>
        <begin position="355"/>
        <end position="377"/>
    </location>
</feature>
<keyword evidence="4" id="KW-1185">Reference proteome</keyword>
<comment type="caution">
    <text evidence="3">The sequence shown here is derived from an EMBL/GenBank/DDBJ whole genome shotgun (WGS) entry which is preliminary data.</text>
</comment>
<protein>
    <recommendedName>
        <fullName evidence="2">Metallo-beta-lactamase domain-containing protein</fullName>
    </recommendedName>
</protein>
<dbReference type="InterPro" id="IPR001279">
    <property type="entry name" value="Metallo-B-lactamas"/>
</dbReference>
<evidence type="ECO:0000313" key="3">
    <source>
        <dbReference type="EMBL" id="MBC9176162.1"/>
    </source>
</evidence>
<reference evidence="3 4" key="1">
    <citation type="journal article" date="2009" name="Int. J. Syst. Evol. Microbiol.">
        <title>Transfer of Teichococcus ludipueritiae and Muricoccus roseus to the genus Roseomonas, as Roseomonas ludipueritiae comb. nov. and Roseomonas rosea comb. nov., respectively, and emended description of the genus Roseomonas.</title>
        <authorList>
            <person name="Sanchez-Porro C."/>
            <person name="Gallego V."/>
            <person name="Busse H.J."/>
            <person name="Kampfer P."/>
            <person name="Ventosa A."/>
        </authorList>
    </citation>
    <scope>NUCLEOTIDE SEQUENCE [LARGE SCALE GENOMIC DNA]</scope>
    <source>
        <strain evidence="3 4">DSM 14915</strain>
    </source>
</reference>
<evidence type="ECO:0000256" key="1">
    <source>
        <dbReference type="SAM" id="MobiDB-lite"/>
    </source>
</evidence>
<evidence type="ECO:0000313" key="4">
    <source>
        <dbReference type="Proteomes" id="UP000603940"/>
    </source>
</evidence>
<sequence length="457" mass="49517">MPSTFYALPLERRGESFLLRTNALDETSILVDTGYEVNGQNQKTLASVIKTSAPATTKINRLIITHEDADHCQGAPQFIAEWKGLGHSIDQVWLPALWLIGAGSAVRKDWNISRIVEGAFEAAPEIAKLVAKMQRSDTEQAGDAGYPDQAEAWLRPFRHPDAEAATAQRVSTMLDEVFRPAEQDETDGRIPQLERAADGSGRDEATLSRMFKCHRRMRSTGVCVACAMLEAVGPEAIKARHGLLAHSLAEIAIQTHASIAPVVAACQANAIPVRWFDYLRFASTMTPGGGDRGFLTPVNAVELVPTGLKPSARAMFFALYLTRANRESLVYLRHQSSGEPAVLFAADSRLKAGQKPFKPPAGLPSPDRLLATAPHHGSSSNAAAYQVLKSWLSPHYPPILVQNGGHRVTSSAPEFQAISDRLCVRCIGSSGPPQLVKVDAPHGTWNVPRPRAACTCT</sequence>
<dbReference type="Gene3D" id="3.60.15.10">
    <property type="entry name" value="Ribonuclease Z/Hydroxyacylglutathione hydrolase-like"/>
    <property type="match status" value="1"/>
</dbReference>
<dbReference type="Proteomes" id="UP000603940">
    <property type="component" value="Unassembled WGS sequence"/>
</dbReference>
<evidence type="ECO:0000259" key="2">
    <source>
        <dbReference type="Pfam" id="PF00753"/>
    </source>
</evidence>
<dbReference type="InterPro" id="IPR036866">
    <property type="entry name" value="RibonucZ/Hydroxyglut_hydro"/>
</dbReference>
<dbReference type="RefSeq" id="WP_187777325.1">
    <property type="nucleotide sequence ID" value="NZ_JACTUZ010000008.1"/>
</dbReference>
<accession>A0ABR7R3D4</accession>
<name>A0ABR7R3D4_9PROT</name>
<feature type="domain" description="Metallo-beta-lactamase" evidence="2">
    <location>
        <begin position="16"/>
        <end position="87"/>
    </location>
</feature>
<gene>
    <name evidence="3" type="ORF">IBL25_04305</name>
</gene>
<dbReference type="SUPFAM" id="SSF56281">
    <property type="entry name" value="Metallo-hydrolase/oxidoreductase"/>
    <property type="match status" value="1"/>
</dbReference>
<dbReference type="Pfam" id="PF00753">
    <property type="entry name" value="Lactamase_B"/>
    <property type="match status" value="1"/>
</dbReference>
<dbReference type="EMBL" id="JACTUZ010000008">
    <property type="protein sequence ID" value="MBC9176162.1"/>
    <property type="molecule type" value="Genomic_DNA"/>
</dbReference>
<proteinExistence type="predicted"/>
<organism evidence="3 4">
    <name type="scientific">Pseudoroseomonas ludipueritiae</name>
    <dbReference type="NCBI Taxonomy" id="198093"/>
    <lineage>
        <taxon>Bacteria</taxon>
        <taxon>Pseudomonadati</taxon>
        <taxon>Pseudomonadota</taxon>
        <taxon>Alphaproteobacteria</taxon>
        <taxon>Acetobacterales</taxon>
        <taxon>Acetobacteraceae</taxon>
        <taxon>Pseudoroseomonas</taxon>
    </lineage>
</organism>